<dbReference type="EMBL" id="BQNB010021153">
    <property type="protein sequence ID" value="GJU03446.1"/>
    <property type="molecule type" value="Genomic_DNA"/>
</dbReference>
<comment type="caution">
    <text evidence="2">The sequence shown here is derived from an EMBL/GenBank/DDBJ whole genome shotgun (WGS) entry which is preliminary data.</text>
</comment>
<reference evidence="2" key="2">
    <citation type="submission" date="2022-01" db="EMBL/GenBank/DDBJ databases">
        <authorList>
            <person name="Yamashiro T."/>
            <person name="Shiraishi A."/>
            <person name="Satake H."/>
            <person name="Nakayama K."/>
        </authorList>
    </citation>
    <scope>NUCLEOTIDE SEQUENCE</scope>
</reference>
<dbReference type="Proteomes" id="UP001151760">
    <property type="component" value="Unassembled WGS sequence"/>
</dbReference>
<feature type="region of interest" description="Disordered" evidence="1">
    <location>
        <begin position="1"/>
        <end position="73"/>
    </location>
</feature>
<keyword evidence="3" id="KW-1185">Reference proteome</keyword>
<gene>
    <name evidence="2" type="ORF">Tco_1113784</name>
</gene>
<protein>
    <recommendedName>
        <fullName evidence="4">Xylulose kinase-1</fullName>
    </recommendedName>
</protein>
<accession>A0ABQ5IT61</accession>
<sequence>MNTEDYRSCKDPFSYLGPSSGIRALRNSEQEEQLKPVIHLQPTKLNMSETQDENPPPPPPPATQQTPTQQTSSLHYPIWEVIQNGNGPVSVTTDTSGQLKILPPKTAEEIVARERERKARTTLLMAIPEDHLAKFHKMTDAKEM</sequence>
<evidence type="ECO:0000313" key="2">
    <source>
        <dbReference type="EMBL" id="GJU03446.1"/>
    </source>
</evidence>
<name>A0ABQ5IT61_9ASTR</name>
<proteinExistence type="predicted"/>
<feature type="compositionally biased region" description="Basic and acidic residues" evidence="1">
    <location>
        <begin position="1"/>
        <end position="10"/>
    </location>
</feature>
<evidence type="ECO:0000256" key="1">
    <source>
        <dbReference type="SAM" id="MobiDB-lite"/>
    </source>
</evidence>
<evidence type="ECO:0008006" key="4">
    <source>
        <dbReference type="Google" id="ProtNLM"/>
    </source>
</evidence>
<organism evidence="2 3">
    <name type="scientific">Tanacetum coccineum</name>
    <dbReference type="NCBI Taxonomy" id="301880"/>
    <lineage>
        <taxon>Eukaryota</taxon>
        <taxon>Viridiplantae</taxon>
        <taxon>Streptophyta</taxon>
        <taxon>Embryophyta</taxon>
        <taxon>Tracheophyta</taxon>
        <taxon>Spermatophyta</taxon>
        <taxon>Magnoliopsida</taxon>
        <taxon>eudicotyledons</taxon>
        <taxon>Gunneridae</taxon>
        <taxon>Pentapetalae</taxon>
        <taxon>asterids</taxon>
        <taxon>campanulids</taxon>
        <taxon>Asterales</taxon>
        <taxon>Asteraceae</taxon>
        <taxon>Asteroideae</taxon>
        <taxon>Anthemideae</taxon>
        <taxon>Anthemidinae</taxon>
        <taxon>Tanacetum</taxon>
    </lineage>
</organism>
<evidence type="ECO:0000313" key="3">
    <source>
        <dbReference type="Proteomes" id="UP001151760"/>
    </source>
</evidence>
<reference evidence="2" key="1">
    <citation type="journal article" date="2022" name="Int. J. Mol. Sci.">
        <title>Draft Genome of Tanacetum Coccineum: Genomic Comparison of Closely Related Tanacetum-Family Plants.</title>
        <authorList>
            <person name="Yamashiro T."/>
            <person name="Shiraishi A."/>
            <person name="Nakayama K."/>
            <person name="Satake H."/>
        </authorList>
    </citation>
    <scope>NUCLEOTIDE SEQUENCE</scope>
</reference>